<evidence type="ECO:0000256" key="10">
    <source>
        <dbReference type="SAM" id="Phobius"/>
    </source>
</evidence>
<reference evidence="12" key="1">
    <citation type="submission" date="2020-09" db="EMBL/GenBank/DDBJ databases">
        <title>Comparative genome analyses of four rice-infecting Rhizoctonia solani isolates reveal extensive enrichment of homogalacturonan modification genes.</title>
        <authorList>
            <person name="Lee D.-Y."/>
            <person name="Jeon J."/>
            <person name="Kim K.-T."/>
            <person name="Cheong K."/>
            <person name="Song H."/>
            <person name="Choi G."/>
            <person name="Ko J."/>
            <person name="Opiyo S.O."/>
            <person name="Zuo S."/>
            <person name="Madhav S."/>
            <person name="Lee Y.-H."/>
            <person name="Wang G.-L."/>
        </authorList>
    </citation>
    <scope>NUCLEOTIDE SEQUENCE</scope>
    <source>
        <strain evidence="12">AG1-IA WGL</strain>
    </source>
</reference>
<dbReference type="Pfam" id="PF00153">
    <property type="entry name" value="Mito_carr"/>
    <property type="match status" value="3"/>
</dbReference>
<feature type="non-terminal residue" evidence="12">
    <location>
        <position position="1"/>
    </location>
</feature>
<comment type="subcellular location">
    <subcellularLocation>
        <location evidence="1">Membrane</location>
        <topology evidence="1">Multi-pass membrane protein</topology>
    </subcellularLocation>
</comment>
<keyword evidence="6 10" id="KW-1133">Transmembrane helix</keyword>
<keyword evidence="4 8" id="KW-0812">Transmembrane</keyword>
<dbReference type="InterPro" id="IPR052217">
    <property type="entry name" value="Mito/Peroxisomal_Carrier"/>
</dbReference>
<feature type="repeat" description="Solcar" evidence="8">
    <location>
        <begin position="1125"/>
        <end position="1222"/>
    </location>
</feature>
<dbReference type="InterPro" id="IPR023395">
    <property type="entry name" value="MCP_dom_sf"/>
</dbReference>
<evidence type="ECO:0000256" key="1">
    <source>
        <dbReference type="ARBA" id="ARBA00004141"/>
    </source>
</evidence>
<dbReference type="Gene3D" id="2.40.70.10">
    <property type="entry name" value="Acid Proteases"/>
    <property type="match status" value="2"/>
</dbReference>
<evidence type="ECO:0000313" key="13">
    <source>
        <dbReference type="Proteomes" id="UP000602905"/>
    </source>
</evidence>
<feature type="transmembrane region" description="Helical" evidence="10">
    <location>
        <begin position="1206"/>
        <end position="1224"/>
    </location>
</feature>
<organism evidence="12 13">
    <name type="scientific">Rhizoctonia solani</name>
    <dbReference type="NCBI Taxonomy" id="456999"/>
    <lineage>
        <taxon>Eukaryota</taxon>
        <taxon>Fungi</taxon>
        <taxon>Dikarya</taxon>
        <taxon>Basidiomycota</taxon>
        <taxon>Agaricomycotina</taxon>
        <taxon>Agaricomycetes</taxon>
        <taxon>Cantharellales</taxon>
        <taxon>Ceratobasidiaceae</taxon>
        <taxon>Rhizoctonia</taxon>
    </lineage>
</organism>
<dbReference type="Gene3D" id="1.50.40.10">
    <property type="entry name" value="Mitochondrial carrier domain"/>
    <property type="match status" value="2"/>
</dbReference>
<protein>
    <submittedName>
        <fullName evidence="12">Mitochondrial carrier</fullName>
    </submittedName>
</protein>
<dbReference type="InterPro" id="IPR018108">
    <property type="entry name" value="MCP_transmembrane"/>
</dbReference>
<comment type="similarity">
    <text evidence="2">Belongs to the mitochondrial carrier (TC 2.A.29) family.</text>
</comment>
<dbReference type="OrthoDB" id="2646225at2759"/>
<feature type="region of interest" description="Disordered" evidence="9">
    <location>
        <begin position="1373"/>
        <end position="1392"/>
    </location>
</feature>
<comment type="caution">
    <text evidence="12">The sequence shown here is derived from an EMBL/GenBank/DDBJ whole genome shotgun (WGS) entry which is preliminary data.</text>
</comment>
<feature type="repeat" description="Solcar" evidence="8">
    <location>
        <begin position="1338"/>
        <end position="1475"/>
    </location>
</feature>
<keyword evidence="5" id="KW-0677">Repeat</keyword>
<evidence type="ECO:0000256" key="9">
    <source>
        <dbReference type="SAM" id="MobiDB-lite"/>
    </source>
</evidence>
<evidence type="ECO:0000259" key="11">
    <source>
        <dbReference type="PROSITE" id="PS51767"/>
    </source>
</evidence>
<keyword evidence="7 8" id="KW-0472">Membrane</keyword>
<feature type="transmembrane region" description="Helical" evidence="10">
    <location>
        <begin position="204"/>
        <end position="226"/>
    </location>
</feature>
<dbReference type="PROSITE" id="PS51767">
    <property type="entry name" value="PEPTIDASE_A1"/>
    <property type="match status" value="1"/>
</dbReference>
<dbReference type="PANTHER" id="PTHR45939">
    <property type="entry name" value="PEROXISOMAL MEMBRANE PROTEIN PMP34-RELATED"/>
    <property type="match status" value="1"/>
</dbReference>
<dbReference type="Proteomes" id="UP000602905">
    <property type="component" value="Unassembled WGS sequence"/>
</dbReference>
<dbReference type="Pfam" id="PF00026">
    <property type="entry name" value="Asp"/>
    <property type="match status" value="1"/>
</dbReference>
<dbReference type="InterPro" id="IPR034164">
    <property type="entry name" value="Pepsin-like_dom"/>
</dbReference>
<evidence type="ECO:0000256" key="5">
    <source>
        <dbReference type="ARBA" id="ARBA00022737"/>
    </source>
</evidence>
<evidence type="ECO:0000256" key="2">
    <source>
        <dbReference type="ARBA" id="ARBA00006375"/>
    </source>
</evidence>
<name>A0A8H7HK64_9AGAM</name>
<evidence type="ECO:0000256" key="4">
    <source>
        <dbReference type="ARBA" id="ARBA00022692"/>
    </source>
</evidence>
<feature type="transmembrane region" description="Helical" evidence="10">
    <location>
        <begin position="90"/>
        <end position="111"/>
    </location>
</feature>
<gene>
    <name evidence="12" type="ORF">RHS03_09364</name>
</gene>
<dbReference type="GO" id="GO:0016020">
    <property type="term" value="C:membrane"/>
    <property type="evidence" value="ECO:0007669"/>
    <property type="project" value="UniProtKB-SubCell"/>
</dbReference>
<evidence type="ECO:0000313" key="12">
    <source>
        <dbReference type="EMBL" id="KAF8689025.1"/>
    </source>
</evidence>
<dbReference type="InterPro" id="IPR021109">
    <property type="entry name" value="Peptidase_aspartic_dom_sf"/>
</dbReference>
<dbReference type="SUPFAM" id="SSF50630">
    <property type="entry name" value="Acid proteases"/>
    <property type="match status" value="1"/>
</dbReference>
<feature type="compositionally biased region" description="Polar residues" evidence="9">
    <location>
        <begin position="7"/>
        <end position="20"/>
    </location>
</feature>
<dbReference type="SUPFAM" id="SSF103506">
    <property type="entry name" value="Mitochondrial carrier"/>
    <property type="match status" value="1"/>
</dbReference>
<dbReference type="InterPro" id="IPR033121">
    <property type="entry name" value="PEPTIDASE_A1"/>
</dbReference>
<feature type="domain" description="Peptidase A1" evidence="11">
    <location>
        <begin position="712"/>
        <end position="1007"/>
    </location>
</feature>
<feature type="transmembrane region" description="Helical" evidence="10">
    <location>
        <begin position="1245"/>
        <end position="1266"/>
    </location>
</feature>
<dbReference type="PROSITE" id="PS50920">
    <property type="entry name" value="SOLCAR"/>
    <property type="match status" value="3"/>
</dbReference>
<feature type="compositionally biased region" description="Low complexity" evidence="9">
    <location>
        <begin position="1373"/>
        <end position="1382"/>
    </location>
</feature>
<sequence length="1491" mass="161960">MSYHPVPNTTSTPQPNSNIGLHTIHSMHHDSKEDIELRDVGLQHAHYSDHSHSAHTYTSEHKSSAIHLAREHQSRQNTPRGRIHGIIRKMWLTGFMPAVALAYLALCYAAATRVIPIRIWMVEEPGSHLSTIKAGVTTINIVVIGLALLPLKSLLDDLKGEEFFRALRVSRSGVPLKAINNVSTPSHSYSRGMMSIMQNHVSKYYTGAILTGLLATLVSSLAPAALSVGIMPVDTELTAFRVGAVASDSVVKVYLTEVNNNPKFNARATEAASMGWVQSVLGVSMSFQATSLKYGVPVPLDLHPNDRARYITDVIVMDPVCTWTVPNPPVVAPLNSSDFNSQVNISLPDFGVFAEIKTSLLRNVLVFTGTSSRASLNVLSEGISPLSNISSNDPPTTGVMGWLMARCKSCDPPGPNDYRSTIDMSGIPTQEYHDVVQIGNSTSPTTTELSILMCDPRLSVETREVRLDGTGKMTVMENTGLTRQGNLHLAQTRLLVGQALKKFSSDSGPDTQFTGLGQAAQLQMFFGPVENVTLTPVLKPRPIEELTYGYSIAQQAAMRSYLSGRMSSSFVPGRMQEMKLVFTSSLPHVVVSTILFTLAAVFINVCYLRSDTEQFTLVSVSAALANSNLGRVCEDVKYADRTQGTLPEDVVIKTLENRTIPLQKWRSHRAAFGAGASNDLLYMNAPAKHDNTWARIPVHGPPRIRDMLSHIPGADVALGTPPQNTSFAIDTGSSTQFALTPDCIYCPTEGMYDTSVSSSIVQDPSLGLFGDGMFGGTRGSETITLGGLLQDVQSPMAFIDRMSPKFQLRFAGGHLGLFVPQSNETRRKQSVLYRLNEQGQLLNPVWGLRMGGENPQLTIGALDPNDYEGEINWVPLIDDSPKIQIDALKGYNGNAFPLPSPLNASIDTRPNQFINIYPPNNETFGVRCNGTETPSVEFSVEINGVDYLVNQTDLIRPTSGMAAPGYCNVGVMKSSGTEYTLGVTFLRSVYFAYRFPTGNCPGYYGFAVSKGGPTPTSKQKPRTIPTDAATCLSFATPNSTPSPTISVLKELQPSGVSKETYRVYGRPDDDWVPLRGVQDLPLLKPIRNISLHLNASANSHKNSRYSALSSLETPPTSTMSQQEQLTPFGHALAGALGGVFSNAVVYPLDTAKTRIQATDGSEKDRKGKGRDGHDRLSIIPLLIRILKEEGVKGCYGGFGASMANTFFMQYAYFFFYSFVRTTYIKRLTRKQPSGKAQQLSTSIELLLGAAAGALAQIFTLPVSVIATRQQIGKSKNAAGTESSSFIDVGREIVKEDGVTGLWAGIKPSMVLTVNPAITYGAFERIKSIMLASTNSSKLTPGKAFLVGALSKTLATVVTYPYIMAKVRLQAGSISRPESGDSSSESESEFSDIKGVEEGDLTASYAEVTKYGHSVTQTPKAPRKTAKHQKSAVKLLAKVLREDGVLGWYQGMGAQITKAVLAQALLFMLKDQFERYALVIMLFIRKLRSPKP</sequence>
<dbReference type="CDD" id="cd05471">
    <property type="entry name" value="pepsin_like"/>
    <property type="match status" value="1"/>
</dbReference>
<dbReference type="PANTHER" id="PTHR45939:SF1">
    <property type="entry name" value="MITOCHONDRIAL THIAMINE PYROPHOSPHATE CARRIER 1-RELATED"/>
    <property type="match status" value="1"/>
</dbReference>
<dbReference type="GO" id="GO:0015217">
    <property type="term" value="F:ADP transmembrane transporter activity"/>
    <property type="evidence" value="ECO:0007669"/>
    <property type="project" value="TreeGrafter"/>
</dbReference>
<feature type="region of interest" description="Disordered" evidence="9">
    <location>
        <begin position="1"/>
        <end position="22"/>
    </location>
</feature>
<evidence type="ECO:0000256" key="7">
    <source>
        <dbReference type="ARBA" id="ARBA00023136"/>
    </source>
</evidence>
<evidence type="ECO:0000256" key="3">
    <source>
        <dbReference type="ARBA" id="ARBA00022448"/>
    </source>
</evidence>
<proteinExistence type="inferred from homology"/>
<evidence type="ECO:0000256" key="8">
    <source>
        <dbReference type="PROSITE-ProRule" id="PRU00282"/>
    </source>
</evidence>
<evidence type="ECO:0000256" key="6">
    <source>
        <dbReference type="ARBA" id="ARBA00022989"/>
    </source>
</evidence>
<feature type="repeat" description="Solcar" evidence="8">
    <location>
        <begin position="1239"/>
        <end position="1328"/>
    </location>
</feature>
<dbReference type="EMBL" id="JACYCD010000691">
    <property type="protein sequence ID" value="KAF8689025.1"/>
    <property type="molecule type" value="Genomic_DNA"/>
</dbReference>
<accession>A0A8H7HK64</accession>
<feature type="transmembrane region" description="Helical" evidence="10">
    <location>
        <begin position="131"/>
        <end position="151"/>
    </location>
</feature>
<keyword evidence="3" id="KW-0813">Transport</keyword>